<dbReference type="OrthoDB" id="9790252at2"/>
<organism evidence="4 5">
    <name type="scientific">Lichenicoccus roseus</name>
    <dbReference type="NCBI Taxonomy" id="2683649"/>
    <lineage>
        <taxon>Bacteria</taxon>
        <taxon>Pseudomonadati</taxon>
        <taxon>Pseudomonadota</taxon>
        <taxon>Alphaproteobacteria</taxon>
        <taxon>Acetobacterales</taxon>
        <taxon>Acetobacteraceae</taxon>
        <taxon>Lichenicoccus</taxon>
    </lineage>
</organism>
<dbReference type="Gene3D" id="1.10.260.40">
    <property type="entry name" value="lambda repressor-like DNA-binding domains"/>
    <property type="match status" value="1"/>
</dbReference>
<dbReference type="PANTHER" id="PTHR34475:SF1">
    <property type="entry name" value="CYTOSKELETON PROTEIN RODZ"/>
    <property type="match status" value="1"/>
</dbReference>
<feature type="region of interest" description="Disordered" evidence="1">
    <location>
        <begin position="160"/>
        <end position="210"/>
    </location>
</feature>
<keyword evidence="5" id="KW-1185">Reference proteome</keyword>
<protein>
    <submittedName>
        <fullName evidence="4">Helix-turn-helix domain-containing protein</fullName>
    </submittedName>
</protein>
<feature type="compositionally biased region" description="Pro residues" evidence="1">
    <location>
        <begin position="160"/>
        <end position="173"/>
    </location>
</feature>
<dbReference type="EMBL" id="VCDI01000003">
    <property type="protein sequence ID" value="TLU72776.1"/>
    <property type="molecule type" value="Genomic_DNA"/>
</dbReference>
<gene>
    <name evidence="4" type="ORF">FE263_12220</name>
</gene>
<evidence type="ECO:0000313" key="5">
    <source>
        <dbReference type="Proteomes" id="UP000305654"/>
    </source>
</evidence>
<dbReference type="Pfam" id="PF13413">
    <property type="entry name" value="HTH_25"/>
    <property type="match status" value="1"/>
</dbReference>
<feature type="transmembrane region" description="Helical" evidence="2">
    <location>
        <begin position="112"/>
        <end position="135"/>
    </location>
</feature>
<feature type="region of interest" description="Disordered" evidence="1">
    <location>
        <begin position="1"/>
        <end position="22"/>
    </location>
</feature>
<proteinExistence type="predicted"/>
<accession>A0A5R9JBL2</accession>
<evidence type="ECO:0000256" key="1">
    <source>
        <dbReference type="SAM" id="MobiDB-lite"/>
    </source>
</evidence>
<dbReference type="InterPro" id="IPR010982">
    <property type="entry name" value="Lambda_DNA-bd_dom_sf"/>
</dbReference>
<dbReference type="Pfam" id="PF13464">
    <property type="entry name" value="RodZ_C"/>
    <property type="match status" value="1"/>
</dbReference>
<dbReference type="Proteomes" id="UP000305654">
    <property type="component" value="Unassembled WGS sequence"/>
</dbReference>
<dbReference type="GO" id="GO:0003677">
    <property type="term" value="F:DNA binding"/>
    <property type="evidence" value="ECO:0007669"/>
    <property type="project" value="InterPro"/>
</dbReference>
<comment type="caution">
    <text evidence="4">The sequence shown here is derived from an EMBL/GenBank/DDBJ whole genome shotgun (WGS) entry which is preliminary data.</text>
</comment>
<dbReference type="SMART" id="SM00530">
    <property type="entry name" value="HTH_XRE"/>
    <property type="match status" value="1"/>
</dbReference>
<dbReference type="AlphaFoldDB" id="A0A5R9JBL2"/>
<keyword evidence="2" id="KW-1133">Transmembrane helix</keyword>
<dbReference type="PANTHER" id="PTHR34475">
    <property type="match status" value="1"/>
</dbReference>
<reference evidence="4 5" key="1">
    <citation type="submission" date="2019-05" db="EMBL/GenBank/DDBJ databases">
        <authorList>
            <person name="Pankratov T."/>
            <person name="Grouzdev D."/>
        </authorList>
    </citation>
    <scope>NUCLEOTIDE SEQUENCE [LARGE SCALE GENOMIC DNA]</scope>
    <source>
        <strain evidence="4 5">KEBCLARHB70R</strain>
    </source>
</reference>
<name>A0A5R9JBL2_9PROT</name>
<evidence type="ECO:0000256" key="2">
    <source>
        <dbReference type="SAM" id="Phobius"/>
    </source>
</evidence>
<dbReference type="InterPro" id="IPR001387">
    <property type="entry name" value="Cro/C1-type_HTH"/>
</dbReference>
<keyword evidence="2" id="KW-0812">Transmembrane</keyword>
<dbReference type="PRINTS" id="PR01217">
    <property type="entry name" value="PRICHEXTENSN"/>
</dbReference>
<dbReference type="RefSeq" id="WP_138326237.1">
    <property type="nucleotide sequence ID" value="NZ_VCDI01000003.1"/>
</dbReference>
<dbReference type="SUPFAM" id="SSF47413">
    <property type="entry name" value="lambda repressor-like DNA-binding domains"/>
    <property type="match status" value="1"/>
</dbReference>
<keyword evidence="2" id="KW-0472">Membrane</keyword>
<dbReference type="InterPro" id="IPR050400">
    <property type="entry name" value="Bact_Cytoskel_RodZ"/>
</dbReference>
<sequence length="342" mass="34920">MIRRQAEQAAPGEGTRPPLVGHSLREQRERLGWDLGEVADWLRIRRSYLQALEDGQPAALPSGTYTIGFLRSYATALGLDPQEVVERFRLETRGLLGHPDLSFPSPVPERGVPAGAAILLGVVLLIGAYAGWYVFSARDAVPVQPVPAVPEAMLPQPVPPVARPAPGPPPPPVAATATADASPPASAPQSVMPAPSQPVPATAAPTARPEASPVVPAPLVPASVAPAAPISPAPVAADAVTLRATAATWVQVRKADGTVVYDHLLAQGDSWTVPETSPPLVLTTGNAGGLALALGDVTGPVLGRSGAVIRRLSLDPAAVRAINAKLAGSPAPASPSGHTAAP</sequence>
<feature type="compositionally biased region" description="Low complexity" evidence="1">
    <location>
        <begin position="174"/>
        <end position="210"/>
    </location>
</feature>
<dbReference type="InterPro" id="IPR025194">
    <property type="entry name" value="RodZ-like_C"/>
</dbReference>
<evidence type="ECO:0000259" key="3">
    <source>
        <dbReference type="SMART" id="SM00530"/>
    </source>
</evidence>
<feature type="domain" description="HTH cro/C1-type" evidence="3">
    <location>
        <begin position="23"/>
        <end position="84"/>
    </location>
</feature>
<evidence type="ECO:0000313" key="4">
    <source>
        <dbReference type="EMBL" id="TLU72776.1"/>
    </source>
</evidence>
<dbReference type="CDD" id="cd00093">
    <property type="entry name" value="HTH_XRE"/>
    <property type="match status" value="1"/>
</dbReference>